<sequence length="48" mass="5379">MQFLLAKPPSLQTISRALKMEDALLKLSPAAWRARSHGRIFSSILTRA</sequence>
<dbReference type="Proteomes" id="UP000434957">
    <property type="component" value="Unassembled WGS sequence"/>
</dbReference>
<dbReference type="EMBL" id="QXFT01001319">
    <property type="protein sequence ID" value="KAE9322064.1"/>
    <property type="molecule type" value="Genomic_DNA"/>
</dbReference>
<evidence type="ECO:0000313" key="2">
    <source>
        <dbReference type="Proteomes" id="UP000434957"/>
    </source>
</evidence>
<accession>A0A6A4ERL4</accession>
<comment type="caution">
    <text evidence="1">The sequence shown here is derived from an EMBL/GenBank/DDBJ whole genome shotgun (WGS) entry which is preliminary data.</text>
</comment>
<evidence type="ECO:0000313" key="1">
    <source>
        <dbReference type="EMBL" id="KAE9322064.1"/>
    </source>
</evidence>
<proteinExistence type="predicted"/>
<organism evidence="1 2">
    <name type="scientific">Phytophthora rubi</name>
    <dbReference type="NCBI Taxonomy" id="129364"/>
    <lineage>
        <taxon>Eukaryota</taxon>
        <taxon>Sar</taxon>
        <taxon>Stramenopiles</taxon>
        <taxon>Oomycota</taxon>
        <taxon>Peronosporomycetes</taxon>
        <taxon>Peronosporales</taxon>
        <taxon>Peronosporaceae</taxon>
        <taxon>Phytophthora</taxon>
    </lineage>
</organism>
<protein>
    <submittedName>
        <fullName evidence="1">Uncharacterized protein</fullName>
    </submittedName>
</protein>
<keyword evidence="2" id="KW-1185">Reference proteome</keyword>
<name>A0A6A4ERL4_9STRA</name>
<gene>
    <name evidence="1" type="ORF">PR003_g17324</name>
</gene>
<dbReference type="AlphaFoldDB" id="A0A6A4ERL4"/>
<reference evidence="1 2" key="1">
    <citation type="submission" date="2018-08" db="EMBL/GenBank/DDBJ databases">
        <title>Genomic investigation of the strawberry pathogen Phytophthora fragariae indicates pathogenicity is determined by transcriptional variation in three key races.</title>
        <authorList>
            <person name="Adams T.M."/>
            <person name="Armitage A.D."/>
            <person name="Sobczyk M.K."/>
            <person name="Bates H.J."/>
            <person name="Dunwell J.M."/>
            <person name="Nellist C.F."/>
            <person name="Harrison R.J."/>
        </authorList>
    </citation>
    <scope>NUCLEOTIDE SEQUENCE [LARGE SCALE GENOMIC DNA]</scope>
    <source>
        <strain evidence="1 2">SCRP333</strain>
    </source>
</reference>